<evidence type="ECO:0000256" key="6">
    <source>
        <dbReference type="SAM" id="Phobius"/>
    </source>
</evidence>
<gene>
    <name evidence="7" type="ORF">FCN80_23020</name>
</gene>
<keyword evidence="8" id="KW-1185">Reference proteome</keyword>
<comment type="caution">
    <text evidence="7">The sequence shown here is derived from an EMBL/GenBank/DDBJ whole genome shotgun (WGS) entry which is preliminary data.</text>
</comment>
<feature type="transmembrane region" description="Helical" evidence="6">
    <location>
        <begin position="240"/>
        <end position="259"/>
    </location>
</feature>
<dbReference type="EMBL" id="SZPQ01000053">
    <property type="protein sequence ID" value="TKI03063.1"/>
    <property type="molecule type" value="Genomic_DNA"/>
</dbReference>
<name>A0ABY2SEU9_9HYPH</name>
<reference evidence="7 8" key="1">
    <citation type="submission" date="2019-04" db="EMBL/GenBank/DDBJ databases">
        <authorList>
            <person name="Li M."/>
            <person name="Gao C."/>
        </authorList>
    </citation>
    <scope>NUCLEOTIDE SEQUENCE [LARGE SCALE GENOMIC DNA]</scope>
    <source>
        <strain evidence="7 8">BGMRC 2031</strain>
    </source>
</reference>
<sequence length="430" mass="47262">MRFVLLIGVLSFFADLTHEGSRSILGPFLASMQASALIIGMVTGFGELMGYAIRYFSGRFVDTTGHFWPTTITGYVVQMTAVPLLALTHCWQSAVIFIILERIGRAIRNPPRDVMLSYAAKNIGGYGWTFGIHEACDQLGAMFGPLLMAGVLSFGDNYQFAFIVLLAPACLNITFVLIAYRLYPQPQELDKETALAAGKAHFPSIFWIYLTGACLVAMGFADYPLLAYHFNHKDAMPTQWIAIFYSVAMAVSGGSSLLFGRLFDRYGFNVLIVLTLLTSLFAPLVFLGGYKLALLGTIVWGMGMGVHESIIPAAVTPMVPKQHRAAAFGLFIAGYGIFWFIGSAAIGLFYDRSLAVTIIFCIAAQLLAIPLFLWVGRHSPPLFDRLDDRPGCGRNSCYRLPLAQIWTHAANASGIFSERASNFCIRLYLN</sequence>
<keyword evidence="3 6" id="KW-0812">Transmembrane</keyword>
<dbReference type="InterPro" id="IPR011701">
    <property type="entry name" value="MFS"/>
</dbReference>
<dbReference type="CDD" id="cd17370">
    <property type="entry name" value="MFS_MJ1317_like"/>
    <property type="match status" value="1"/>
</dbReference>
<feature type="transmembrane region" description="Helical" evidence="6">
    <location>
        <begin position="158"/>
        <end position="180"/>
    </location>
</feature>
<evidence type="ECO:0000256" key="1">
    <source>
        <dbReference type="ARBA" id="ARBA00004651"/>
    </source>
</evidence>
<evidence type="ECO:0000256" key="4">
    <source>
        <dbReference type="ARBA" id="ARBA00022989"/>
    </source>
</evidence>
<feature type="transmembrane region" description="Helical" evidence="6">
    <location>
        <begin position="200"/>
        <end position="220"/>
    </location>
</feature>
<dbReference type="Gene3D" id="1.20.1250.20">
    <property type="entry name" value="MFS general substrate transporter like domains"/>
    <property type="match status" value="2"/>
</dbReference>
<proteinExistence type="predicted"/>
<dbReference type="Pfam" id="PF07690">
    <property type="entry name" value="MFS_1"/>
    <property type="match status" value="1"/>
</dbReference>
<evidence type="ECO:0000313" key="7">
    <source>
        <dbReference type="EMBL" id="TKI03063.1"/>
    </source>
</evidence>
<feature type="transmembrane region" description="Helical" evidence="6">
    <location>
        <begin position="266"/>
        <end position="286"/>
    </location>
</feature>
<feature type="transmembrane region" description="Helical" evidence="6">
    <location>
        <begin position="74"/>
        <end position="100"/>
    </location>
</feature>
<dbReference type="SUPFAM" id="SSF103473">
    <property type="entry name" value="MFS general substrate transporter"/>
    <property type="match status" value="1"/>
</dbReference>
<keyword evidence="2" id="KW-1003">Cell membrane</keyword>
<keyword evidence="4 6" id="KW-1133">Transmembrane helix</keyword>
<evidence type="ECO:0000256" key="3">
    <source>
        <dbReference type="ARBA" id="ARBA00022692"/>
    </source>
</evidence>
<dbReference type="InterPro" id="IPR036259">
    <property type="entry name" value="MFS_trans_sf"/>
</dbReference>
<feature type="transmembrane region" description="Helical" evidence="6">
    <location>
        <begin position="32"/>
        <end position="53"/>
    </location>
</feature>
<dbReference type="Proteomes" id="UP000305202">
    <property type="component" value="Unassembled WGS sequence"/>
</dbReference>
<dbReference type="PANTHER" id="PTHR42688">
    <property type="entry name" value="CONSERVED PROTEIN"/>
    <property type="match status" value="1"/>
</dbReference>
<evidence type="ECO:0000313" key="8">
    <source>
        <dbReference type="Proteomes" id="UP000305202"/>
    </source>
</evidence>
<accession>A0ABY2SEU9</accession>
<organism evidence="7 8">
    <name type="scientific">Martelella alba</name>
    <dbReference type="NCBI Taxonomy" id="2590451"/>
    <lineage>
        <taxon>Bacteria</taxon>
        <taxon>Pseudomonadati</taxon>
        <taxon>Pseudomonadota</taxon>
        <taxon>Alphaproteobacteria</taxon>
        <taxon>Hyphomicrobiales</taxon>
        <taxon>Aurantimonadaceae</taxon>
        <taxon>Martelella</taxon>
    </lineage>
</organism>
<evidence type="ECO:0000256" key="5">
    <source>
        <dbReference type="ARBA" id="ARBA00023136"/>
    </source>
</evidence>
<feature type="transmembrane region" description="Helical" evidence="6">
    <location>
        <begin position="327"/>
        <end position="350"/>
    </location>
</feature>
<feature type="transmembrane region" description="Helical" evidence="6">
    <location>
        <begin position="356"/>
        <end position="375"/>
    </location>
</feature>
<comment type="subcellular location">
    <subcellularLocation>
        <location evidence="1">Cell membrane</location>
        <topology evidence="1">Multi-pass membrane protein</topology>
    </subcellularLocation>
</comment>
<protein>
    <submittedName>
        <fullName evidence="7">MFS transporter</fullName>
    </submittedName>
</protein>
<dbReference type="InterPro" id="IPR052425">
    <property type="entry name" value="Uncharacterized_MFS-type"/>
</dbReference>
<feature type="transmembrane region" description="Helical" evidence="6">
    <location>
        <begin position="292"/>
        <end position="315"/>
    </location>
</feature>
<dbReference type="PANTHER" id="PTHR42688:SF1">
    <property type="entry name" value="BLR5212 PROTEIN"/>
    <property type="match status" value="1"/>
</dbReference>
<evidence type="ECO:0000256" key="2">
    <source>
        <dbReference type="ARBA" id="ARBA00022475"/>
    </source>
</evidence>
<keyword evidence="5 6" id="KW-0472">Membrane</keyword>